<dbReference type="InterPro" id="IPR007492">
    <property type="entry name" value="LytTR_DNA-bd_dom"/>
</dbReference>
<keyword evidence="3" id="KW-1185">Reference proteome</keyword>
<proteinExistence type="predicted"/>
<dbReference type="Gene3D" id="2.40.50.1020">
    <property type="entry name" value="LytTr DNA-binding domain"/>
    <property type="match status" value="1"/>
</dbReference>
<dbReference type="KEGG" id="prz:GZH47_27310"/>
<dbReference type="Proteomes" id="UP000479114">
    <property type="component" value="Chromosome"/>
</dbReference>
<dbReference type="Pfam" id="PF04397">
    <property type="entry name" value="LytTR"/>
    <property type="match status" value="1"/>
</dbReference>
<evidence type="ECO:0000259" key="1">
    <source>
        <dbReference type="Pfam" id="PF04397"/>
    </source>
</evidence>
<evidence type="ECO:0000313" key="3">
    <source>
        <dbReference type="Proteomes" id="UP000479114"/>
    </source>
</evidence>
<protein>
    <recommendedName>
        <fullName evidence="1">HTH LytTR-type domain-containing protein</fullName>
    </recommendedName>
</protein>
<accession>A0A6C0P6I9</accession>
<organism evidence="2 3">
    <name type="scientific">Paenibacillus rhizovicinus</name>
    <dbReference type="NCBI Taxonomy" id="2704463"/>
    <lineage>
        <taxon>Bacteria</taxon>
        <taxon>Bacillati</taxon>
        <taxon>Bacillota</taxon>
        <taxon>Bacilli</taxon>
        <taxon>Bacillales</taxon>
        <taxon>Paenibacillaceae</taxon>
        <taxon>Paenibacillus</taxon>
    </lineage>
</organism>
<name>A0A6C0P6I9_9BACL</name>
<evidence type="ECO:0000313" key="2">
    <source>
        <dbReference type="EMBL" id="QHW34137.1"/>
    </source>
</evidence>
<dbReference type="EMBL" id="CP048286">
    <property type="protein sequence ID" value="QHW34137.1"/>
    <property type="molecule type" value="Genomic_DNA"/>
</dbReference>
<dbReference type="RefSeq" id="WP_162644131.1">
    <property type="nucleotide sequence ID" value="NZ_CP048286.1"/>
</dbReference>
<dbReference type="AlphaFoldDB" id="A0A6C0P6I9"/>
<reference evidence="2 3" key="1">
    <citation type="submission" date="2020-02" db="EMBL/GenBank/DDBJ databases">
        <title>Paenibacillus sp. nov., isolated from rhizosphere soil of tomato.</title>
        <authorList>
            <person name="Weon H.-Y."/>
            <person name="Lee S.A."/>
        </authorList>
    </citation>
    <scope>NUCLEOTIDE SEQUENCE [LARGE SCALE GENOMIC DNA]</scope>
    <source>
        <strain evidence="2 3">14171R-81</strain>
    </source>
</reference>
<dbReference type="GO" id="GO:0003677">
    <property type="term" value="F:DNA binding"/>
    <property type="evidence" value="ECO:0007669"/>
    <property type="project" value="InterPro"/>
</dbReference>
<feature type="domain" description="HTH LytTR-type" evidence="1">
    <location>
        <begin position="16"/>
        <end position="90"/>
    </location>
</feature>
<sequence>MQLLLVKRHSKKDFEIVSVDSKEILFMNSYNGQINYQLRDGTILNPPSTFEEHERVLLSENFAKSDRCYVVNMDNVEFYDEQRLRLFFDPEPVDKVAPSAPVSLSRADVVAGVRTASADGNNQTKLKAIKIWP</sequence>
<gene>
    <name evidence="2" type="ORF">GZH47_27310</name>
</gene>